<feature type="compositionally biased region" description="Polar residues" evidence="1">
    <location>
        <begin position="42"/>
        <end position="55"/>
    </location>
</feature>
<evidence type="ECO:0000313" key="2">
    <source>
        <dbReference type="EMBL" id="CAE0121050.1"/>
    </source>
</evidence>
<evidence type="ECO:0000256" key="1">
    <source>
        <dbReference type="SAM" id="MobiDB-lite"/>
    </source>
</evidence>
<sequence>MPGRYNSSSIEGGIFAEVAVTQPPPRRAHASHSSIEGGIFGNDSSSRPVTPRNAITKSSIEGGVFAGQPIEVENMIPRAVKPTAVVKEHTAGMISRPVDDYSEPLKSARSDPNRSSIQGGIFG</sequence>
<organism evidence="2">
    <name type="scientific">Haptolina ericina</name>
    <dbReference type="NCBI Taxonomy" id="156174"/>
    <lineage>
        <taxon>Eukaryota</taxon>
        <taxon>Haptista</taxon>
        <taxon>Haptophyta</taxon>
        <taxon>Prymnesiophyceae</taxon>
        <taxon>Prymnesiales</taxon>
        <taxon>Prymnesiaceae</taxon>
        <taxon>Haptolina</taxon>
    </lineage>
</organism>
<gene>
    <name evidence="2" type="ORF">HERI1096_LOCUS21751</name>
</gene>
<dbReference type="AlphaFoldDB" id="A0A7S3B354"/>
<feature type="region of interest" description="Disordered" evidence="1">
    <location>
        <begin position="95"/>
        <end position="123"/>
    </location>
</feature>
<dbReference type="EMBL" id="HBHX01039089">
    <property type="protein sequence ID" value="CAE0121050.1"/>
    <property type="molecule type" value="Transcribed_RNA"/>
</dbReference>
<accession>A0A7S3B354</accession>
<protein>
    <submittedName>
        <fullName evidence="2">Uncharacterized protein</fullName>
    </submittedName>
</protein>
<name>A0A7S3B354_9EUKA</name>
<proteinExistence type="predicted"/>
<reference evidence="2" key="1">
    <citation type="submission" date="2021-01" db="EMBL/GenBank/DDBJ databases">
        <authorList>
            <person name="Corre E."/>
            <person name="Pelletier E."/>
            <person name="Niang G."/>
            <person name="Scheremetjew M."/>
            <person name="Finn R."/>
            <person name="Kale V."/>
            <person name="Holt S."/>
            <person name="Cochrane G."/>
            <person name="Meng A."/>
            <person name="Brown T."/>
            <person name="Cohen L."/>
        </authorList>
    </citation>
    <scope>NUCLEOTIDE SEQUENCE</scope>
    <source>
        <strain evidence="2">CCMP281</strain>
    </source>
</reference>
<feature type="region of interest" description="Disordered" evidence="1">
    <location>
        <begin position="16"/>
        <end position="55"/>
    </location>
</feature>
<feature type="compositionally biased region" description="Polar residues" evidence="1">
    <location>
        <begin position="113"/>
        <end position="123"/>
    </location>
</feature>